<dbReference type="NCBIfam" id="TIGR00296">
    <property type="entry name" value="TIGR00296 family protein"/>
    <property type="match status" value="1"/>
</dbReference>
<dbReference type="Proteomes" id="UP000001844">
    <property type="component" value="Chromosome"/>
</dbReference>
<dbReference type="PANTHER" id="PTHR13016">
    <property type="entry name" value="AMMECR1 HOMOLOG"/>
    <property type="match status" value="1"/>
</dbReference>
<name>D5C239_NITHN</name>
<dbReference type="PANTHER" id="PTHR13016:SF0">
    <property type="entry name" value="AMME SYNDROME CANDIDATE GENE 1 PROTEIN"/>
    <property type="match status" value="1"/>
</dbReference>
<dbReference type="Gene3D" id="3.30.700.20">
    <property type="entry name" value="Hypothetical protein ph0010, domain 1"/>
    <property type="match status" value="1"/>
</dbReference>
<dbReference type="PROSITE" id="PS51112">
    <property type="entry name" value="AMMECR1"/>
    <property type="match status" value="1"/>
</dbReference>
<keyword evidence="3" id="KW-1185">Reference proteome</keyword>
<dbReference type="HOGENOM" id="CLU_095686_0_0_6"/>
<dbReference type="EMBL" id="CP001798">
    <property type="protein sequence ID" value="ADE16627.1"/>
    <property type="molecule type" value="Genomic_DNA"/>
</dbReference>
<accession>D5C239</accession>
<dbReference type="KEGG" id="nhl:Nhal_3604"/>
<dbReference type="AlphaFoldDB" id="D5C239"/>
<dbReference type="eggNOG" id="COG2078">
    <property type="taxonomic scope" value="Bacteria"/>
</dbReference>
<feature type="domain" description="AMMECR1" evidence="1">
    <location>
        <begin position="12"/>
        <end position="190"/>
    </location>
</feature>
<dbReference type="STRING" id="472759.Nhal_3604"/>
<dbReference type="InterPro" id="IPR002733">
    <property type="entry name" value="AMMECR1_domain"/>
</dbReference>
<gene>
    <name evidence="2" type="ordered locus">Nhal_3604</name>
</gene>
<dbReference type="OrthoDB" id="9782820at2"/>
<dbReference type="InterPro" id="IPR036071">
    <property type="entry name" value="AMMECR1_dom_sf"/>
</dbReference>
<dbReference type="InterPro" id="IPR027623">
    <property type="entry name" value="AmmeMemoSam_A"/>
</dbReference>
<sequence length="190" mass="21837">MSFNNPPLFSSEERQRLREIAHDSIRHGLERGEPLPIELDSYPPLIQRIGANFVTLTWENQLRGCVGTLDAYRPLVLDVAENAYASAFRDPRFPSLTADEFERLTITVSILTPPLLMTFENEQDLIFQLRPGVDGLVLEEGMLRGTFLPAVWEILPDPRLFLKELKRKIGLPPEHWSNSLRVLRYTVEKI</sequence>
<reference evidence="3" key="1">
    <citation type="submission" date="2010-04" db="EMBL/GenBank/DDBJ databases">
        <title>Complete genome sequence of Nitrosococcus halophilus Nc4, a salt-adapted, aerobic obligate ammonia-oxidizing sulfur purple bacterium.</title>
        <authorList>
            <consortium name="US DOE Joint Genome Institute"/>
            <person name="Campbell M.A."/>
            <person name="Malfatti S.A."/>
            <person name="Chain P.S.G."/>
            <person name="Heidelberg J.F."/>
            <person name="Ward B.B."/>
            <person name="Klotz M.G."/>
        </authorList>
    </citation>
    <scope>NUCLEOTIDE SEQUENCE [LARGE SCALE GENOMIC DNA]</scope>
    <source>
        <strain evidence="3">Nc4</strain>
    </source>
</reference>
<protein>
    <submittedName>
        <fullName evidence="2">AMMECR1 domain protein</fullName>
    </submittedName>
</protein>
<proteinExistence type="predicted"/>
<dbReference type="InterPro" id="IPR023473">
    <property type="entry name" value="AMMECR1"/>
</dbReference>
<dbReference type="NCBIfam" id="TIGR04335">
    <property type="entry name" value="AmmeMemoSam_A"/>
    <property type="match status" value="1"/>
</dbReference>
<dbReference type="Gene3D" id="3.30.1490.150">
    <property type="entry name" value="Hypothetical protein ph0010, domain 2"/>
    <property type="match status" value="1"/>
</dbReference>
<dbReference type="RefSeq" id="WP_013034476.1">
    <property type="nucleotide sequence ID" value="NC_013960.1"/>
</dbReference>
<dbReference type="SUPFAM" id="SSF143447">
    <property type="entry name" value="AMMECR1-like"/>
    <property type="match status" value="1"/>
</dbReference>
<organism evidence="2 3">
    <name type="scientific">Nitrosococcus halophilus (strain Nc4)</name>
    <dbReference type="NCBI Taxonomy" id="472759"/>
    <lineage>
        <taxon>Bacteria</taxon>
        <taxon>Pseudomonadati</taxon>
        <taxon>Pseudomonadota</taxon>
        <taxon>Gammaproteobacteria</taxon>
        <taxon>Chromatiales</taxon>
        <taxon>Chromatiaceae</taxon>
        <taxon>Nitrosococcus</taxon>
    </lineage>
</organism>
<dbReference type="InterPro" id="IPR027485">
    <property type="entry name" value="AMMECR1_N"/>
</dbReference>
<evidence type="ECO:0000313" key="2">
    <source>
        <dbReference type="EMBL" id="ADE16627.1"/>
    </source>
</evidence>
<evidence type="ECO:0000313" key="3">
    <source>
        <dbReference type="Proteomes" id="UP000001844"/>
    </source>
</evidence>
<dbReference type="Pfam" id="PF01871">
    <property type="entry name" value="AMMECR1"/>
    <property type="match status" value="1"/>
</dbReference>
<evidence type="ECO:0000259" key="1">
    <source>
        <dbReference type="PROSITE" id="PS51112"/>
    </source>
</evidence>